<sequence>MLISLAMLAFSVVTLIDIITREEGQVKHLPKFGWVLIAILIPLLGGILWWAIGREYPERAPRAAATGYPAAPFVPKPVDTRTTEQQLADLDREIEAERLRAEIARRKRERGEA</sequence>
<dbReference type="InterPro" id="IPR027379">
    <property type="entry name" value="CLS_N"/>
</dbReference>
<comment type="subcellular location">
    <subcellularLocation>
        <location evidence="1">Cell membrane</location>
        <topology evidence="1">Multi-pass membrane protein</topology>
    </subcellularLocation>
</comment>
<gene>
    <name evidence="9" type="ORF">GCM10023351_12290</name>
</gene>
<feature type="domain" description="Cardiolipin synthase N-terminal" evidence="8">
    <location>
        <begin position="10"/>
        <end position="54"/>
    </location>
</feature>
<organism evidence="9 10">
    <name type="scientific">Microbacterium gilvum</name>
    <dbReference type="NCBI Taxonomy" id="1336204"/>
    <lineage>
        <taxon>Bacteria</taxon>
        <taxon>Bacillati</taxon>
        <taxon>Actinomycetota</taxon>
        <taxon>Actinomycetes</taxon>
        <taxon>Micrococcales</taxon>
        <taxon>Microbacteriaceae</taxon>
        <taxon>Microbacterium</taxon>
    </lineage>
</organism>
<name>A0ABP9A0M4_9MICO</name>
<keyword evidence="4 7" id="KW-1133">Transmembrane helix</keyword>
<evidence type="ECO:0000256" key="3">
    <source>
        <dbReference type="ARBA" id="ARBA00022692"/>
    </source>
</evidence>
<evidence type="ECO:0000313" key="10">
    <source>
        <dbReference type="Proteomes" id="UP001501645"/>
    </source>
</evidence>
<feature type="transmembrane region" description="Helical" evidence="7">
    <location>
        <begin position="31"/>
        <end position="52"/>
    </location>
</feature>
<accession>A0ABP9A0M4</accession>
<evidence type="ECO:0000256" key="4">
    <source>
        <dbReference type="ARBA" id="ARBA00022989"/>
    </source>
</evidence>
<evidence type="ECO:0000313" key="9">
    <source>
        <dbReference type="EMBL" id="GAA4770100.1"/>
    </source>
</evidence>
<keyword evidence="3 7" id="KW-0812">Transmembrane</keyword>
<keyword evidence="6" id="KW-0175">Coiled coil</keyword>
<proteinExistence type="predicted"/>
<reference evidence="10" key="1">
    <citation type="journal article" date="2019" name="Int. J. Syst. Evol. Microbiol.">
        <title>The Global Catalogue of Microorganisms (GCM) 10K type strain sequencing project: providing services to taxonomists for standard genome sequencing and annotation.</title>
        <authorList>
            <consortium name="The Broad Institute Genomics Platform"/>
            <consortium name="The Broad Institute Genome Sequencing Center for Infectious Disease"/>
            <person name="Wu L."/>
            <person name="Ma J."/>
        </authorList>
    </citation>
    <scope>NUCLEOTIDE SEQUENCE [LARGE SCALE GENOMIC DNA]</scope>
    <source>
        <strain evidence="10">JCM 18537</strain>
    </source>
</reference>
<keyword evidence="5 7" id="KW-0472">Membrane</keyword>
<evidence type="ECO:0000256" key="5">
    <source>
        <dbReference type="ARBA" id="ARBA00023136"/>
    </source>
</evidence>
<keyword evidence="10" id="KW-1185">Reference proteome</keyword>
<evidence type="ECO:0000256" key="1">
    <source>
        <dbReference type="ARBA" id="ARBA00004651"/>
    </source>
</evidence>
<evidence type="ECO:0000256" key="2">
    <source>
        <dbReference type="ARBA" id="ARBA00022475"/>
    </source>
</evidence>
<evidence type="ECO:0000259" key="8">
    <source>
        <dbReference type="Pfam" id="PF13396"/>
    </source>
</evidence>
<keyword evidence="2" id="KW-1003">Cell membrane</keyword>
<dbReference type="Pfam" id="PF13396">
    <property type="entry name" value="PLDc_N"/>
    <property type="match status" value="1"/>
</dbReference>
<feature type="coiled-coil region" evidence="6">
    <location>
        <begin position="80"/>
        <end position="107"/>
    </location>
</feature>
<dbReference type="Proteomes" id="UP001501645">
    <property type="component" value="Unassembled WGS sequence"/>
</dbReference>
<comment type="caution">
    <text evidence="9">The sequence shown here is derived from an EMBL/GenBank/DDBJ whole genome shotgun (WGS) entry which is preliminary data.</text>
</comment>
<protein>
    <recommendedName>
        <fullName evidence="8">Cardiolipin synthase N-terminal domain-containing protein</fullName>
    </recommendedName>
</protein>
<evidence type="ECO:0000256" key="6">
    <source>
        <dbReference type="SAM" id="Coils"/>
    </source>
</evidence>
<evidence type="ECO:0000256" key="7">
    <source>
        <dbReference type="SAM" id="Phobius"/>
    </source>
</evidence>
<dbReference type="EMBL" id="BAABKO010000002">
    <property type="protein sequence ID" value="GAA4770100.1"/>
    <property type="molecule type" value="Genomic_DNA"/>
</dbReference>